<feature type="domain" description="Polysaccharide chain length determinant N-terminal" evidence="18">
    <location>
        <begin position="7"/>
        <end position="97"/>
    </location>
</feature>
<feature type="domain" description="AAA" evidence="19">
    <location>
        <begin position="276"/>
        <end position="391"/>
    </location>
</feature>
<dbReference type="NCBIfam" id="TIGR01007">
    <property type="entry name" value="eps_fam"/>
    <property type="match status" value="1"/>
</dbReference>
<evidence type="ECO:0000256" key="2">
    <source>
        <dbReference type="ARBA" id="ARBA00006683"/>
    </source>
</evidence>
<evidence type="ECO:0000313" key="21">
    <source>
        <dbReference type="Proteomes" id="UP000462760"/>
    </source>
</evidence>
<dbReference type="GO" id="GO:0005524">
    <property type="term" value="F:ATP binding"/>
    <property type="evidence" value="ECO:0007669"/>
    <property type="project" value="UniProtKB-KW"/>
</dbReference>
<reference evidence="20 21" key="1">
    <citation type="submission" date="2019-08" db="EMBL/GenBank/DDBJ databases">
        <title>In-depth cultivation of the pig gut microbiome towards novel bacterial diversity and tailored functional studies.</title>
        <authorList>
            <person name="Wylensek D."/>
            <person name="Hitch T.C.A."/>
            <person name="Clavel T."/>
        </authorList>
    </citation>
    <scope>NUCLEOTIDE SEQUENCE [LARGE SCALE GENOMIC DNA]</scope>
    <source>
        <strain evidence="20 21">Med78-601-WT-4W-RMD-3</strain>
    </source>
</reference>
<name>A0A844FK29_9FIRM</name>
<evidence type="ECO:0000256" key="5">
    <source>
        <dbReference type="ARBA" id="ARBA00011903"/>
    </source>
</evidence>
<dbReference type="OrthoDB" id="9794577at2"/>
<comment type="similarity">
    <text evidence="2">Belongs to the CpsC/CapA family.</text>
</comment>
<dbReference type="PANTHER" id="PTHR32309:SF13">
    <property type="entry name" value="FERRIC ENTEROBACTIN TRANSPORT PROTEIN FEPE"/>
    <property type="match status" value="1"/>
</dbReference>
<evidence type="ECO:0000256" key="10">
    <source>
        <dbReference type="ARBA" id="ARBA00022741"/>
    </source>
</evidence>
<keyword evidence="15" id="KW-0829">Tyrosine-protein kinase</keyword>
<dbReference type="InterPro" id="IPR027417">
    <property type="entry name" value="P-loop_NTPase"/>
</dbReference>
<dbReference type="Pfam" id="PF02706">
    <property type="entry name" value="Wzz"/>
    <property type="match status" value="1"/>
</dbReference>
<comment type="caution">
    <text evidence="20">The sequence shown here is derived from an EMBL/GenBank/DDBJ whole genome shotgun (WGS) entry which is preliminary data.</text>
</comment>
<dbReference type="GO" id="GO:0004715">
    <property type="term" value="F:non-membrane spanning protein tyrosine kinase activity"/>
    <property type="evidence" value="ECO:0007669"/>
    <property type="project" value="UniProtKB-EC"/>
</dbReference>
<keyword evidence="10" id="KW-0547">Nucleotide-binding</keyword>
<evidence type="ECO:0000256" key="13">
    <source>
        <dbReference type="ARBA" id="ARBA00022989"/>
    </source>
</evidence>
<evidence type="ECO:0000256" key="4">
    <source>
        <dbReference type="ARBA" id="ARBA00008883"/>
    </source>
</evidence>
<proteinExistence type="inferred from homology"/>
<keyword evidence="12" id="KW-0067">ATP-binding</keyword>
<evidence type="ECO:0000256" key="12">
    <source>
        <dbReference type="ARBA" id="ARBA00022840"/>
    </source>
</evidence>
<dbReference type="AlphaFoldDB" id="A0A844FK29"/>
<dbReference type="PANTHER" id="PTHR32309">
    <property type="entry name" value="TYROSINE-PROTEIN KINASE"/>
    <property type="match status" value="1"/>
</dbReference>
<keyword evidence="13 17" id="KW-1133">Transmembrane helix</keyword>
<evidence type="ECO:0000313" key="20">
    <source>
        <dbReference type="EMBL" id="MSS44349.1"/>
    </source>
</evidence>
<protein>
    <recommendedName>
        <fullName evidence="5">non-specific protein-tyrosine kinase</fullName>
        <ecNumber evidence="5">2.7.10.2</ecNumber>
    </recommendedName>
</protein>
<evidence type="ECO:0000256" key="7">
    <source>
        <dbReference type="ARBA" id="ARBA00022519"/>
    </source>
</evidence>
<evidence type="ECO:0000256" key="16">
    <source>
        <dbReference type="ARBA" id="ARBA00051245"/>
    </source>
</evidence>
<dbReference type="EMBL" id="VULR01000023">
    <property type="protein sequence ID" value="MSS44349.1"/>
    <property type="molecule type" value="Genomic_DNA"/>
</dbReference>
<evidence type="ECO:0000256" key="14">
    <source>
        <dbReference type="ARBA" id="ARBA00023136"/>
    </source>
</evidence>
<dbReference type="Proteomes" id="UP000462760">
    <property type="component" value="Unassembled WGS sequence"/>
</dbReference>
<dbReference type="Pfam" id="PF13614">
    <property type="entry name" value="AAA_31"/>
    <property type="match status" value="1"/>
</dbReference>
<evidence type="ECO:0000256" key="6">
    <source>
        <dbReference type="ARBA" id="ARBA00022475"/>
    </source>
</evidence>
<keyword evidence="8 20" id="KW-0808">Transferase</keyword>
<dbReference type="Gene3D" id="3.40.50.300">
    <property type="entry name" value="P-loop containing nucleotide triphosphate hydrolases"/>
    <property type="match status" value="1"/>
</dbReference>
<evidence type="ECO:0000256" key="3">
    <source>
        <dbReference type="ARBA" id="ARBA00007316"/>
    </source>
</evidence>
<dbReference type="InterPro" id="IPR005702">
    <property type="entry name" value="Wzc-like_C"/>
</dbReference>
<accession>A0A844FK29</accession>
<keyword evidence="14 17" id="KW-0472">Membrane</keyword>
<evidence type="ECO:0000259" key="19">
    <source>
        <dbReference type="Pfam" id="PF13614"/>
    </source>
</evidence>
<evidence type="ECO:0000256" key="11">
    <source>
        <dbReference type="ARBA" id="ARBA00022777"/>
    </source>
</evidence>
<gene>
    <name evidence="20" type="ORF">FYJ27_11625</name>
</gene>
<evidence type="ECO:0000256" key="1">
    <source>
        <dbReference type="ARBA" id="ARBA00004429"/>
    </source>
</evidence>
<evidence type="ECO:0000259" key="18">
    <source>
        <dbReference type="Pfam" id="PF02706"/>
    </source>
</evidence>
<feature type="transmembrane region" description="Helical" evidence="17">
    <location>
        <begin position="179"/>
        <end position="197"/>
    </location>
</feature>
<dbReference type="InterPro" id="IPR025669">
    <property type="entry name" value="AAA_dom"/>
</dbReference>
<dbReference type="InterPro" id="IPR050445">
    <property type="entry name" value="Bact_polysacc_biosynth/exp"/>
</dbReference>
<dbReference type="SUPFAM" id="SSF52540">
    <property type="entry name" value="P-loop containing nucleoside triphosphate hydrolases"/>
    <property type="match status" value="1"/>
</dbReference>
<keyword evidence="9 17" id="KW-0812">Transmembrane</keyword>
<dbReference type="CDD" id="cd05387">
    <property type="entry name" value="BY-kinase"/>
    <property type="match status" value="1"/>
</dbReference>
<dbReference type="InterPro" id="IPR003856">
    <property type="entry name" value="LPS_length_determ_N"/>
</dbReference>
<evidence type="ECO:0000256" key="8">
    <source>
        <dbReference type="ARBA" id="ARBA00022679"/>
    </source>
</evidence>
<comment type="similarity">
    <text evidence="4">Belongs to the etk/wzc family.</text>
</comment>
<keyword evidence="11 20" id="KW-0418">Kinase</keyword>
<keyword evidence="6" id="KW-1003">Cell membrane</keyword>
<comment type="subcellular location">
    <subcellularLocation>
        <location evidence="1">Cell inner membrane</location>
        <topology evidence="1">Multi-pass membrane protein</topology>
    </subcellularLocation>
</comment>
<dbReference type="GO" id="GO:0005886">
    <property type="term" value="C:plasma membrane"/>
    <property type="evidence" value="ECO:0007669"/>
    <property type="project" value="UniProtKB-SubCell"/>
</dbReference>
<organism evidence="20 21">
    <name type="scientific">Anaerosalibacter bizertensis</name>
    <dbReference type="NCBI Taxonomy" id="932217"/>
    <lineage>
        <taxon>Bacteria</taxon>
        <taxon>Bacillati</taxon>
        <taxon>Bacillota</taxon>
        <taxon>Tissierellia</taxon>
        <taxon>Tissierellales</taxon>
        <taxon>Sporanaerobacteraceae</taxon>
        <taxon>Anaerosalibacter</taxon>
    </lineage>
</organism>
<evidence type="ECO:0000256" key="9">
    <source>
        <dbReference type="ARBA" id="ARBA00022692"/>
    </source>
</evidence>
<comment type="similarity">
    <text evidence="3">Belongs to the CpsD/CapB family.</text>
</comment>
<keyword evidence="7" id="KW-0997">Cell inner membrane</keyword>
<comment type="catalytic activity">
    <reaction evidence="16">
        <text>L-tyrosyl-[protein] + ATP = O-phospho-L-tyrosyl-[protein] + ADP + H(+)</text>
        <dbReference type="Rhea" id="RHEA:10596"/>
        <dbReference type="Rhea" id="RHEA-COMP:10136"/>
        <dbReference type="Rhea" id="RHEA-COMP:20101"/>
        <dbReference type="ChEBI" id="CHEBI:15378"/>
        <dbReference type="ChEBI" id="CHEBI:30616"/>
        <dbReference type="ChEBI" id="CHEBI:46858"/>
        <dbReference type="ChEBI" id="CHEBI:61978"/>
        <dbReference type="ChEBI" id="CHEBI:456216"/>
        <dbReference type="EC" id="2.7.10.2"/>
    </reaction>
</comment>
<evidence type="ECO:0000256" key="17">
    <source>
        <dbReference type="SAM" id="Phobius"/>
    </source>
</evidence>
<sequence length="460" mass="52157">MGGKKMEELTLRDYFSIVHRRKWLVIFTTIIFILAGVVINSFNSEQIYKTYTSLIVNETKNNNDLDNNQKYLDQKFMNTYSEIVKSKLVINEVKKNLNLDSSIKKLSESINVDVVSDTDVIKIEVVGNDPEQIARIANEISKVSMKHIKKMSDSKDITVIDKAQVPDLKTNLESDIKDIIIHGIIGLLVGSSIVFLLEHLDKRIKSPKDLEKKFNIPVIGVIQKVEENFMMDKNLNSFAAENYRNLMINIDAIQSRNGIKSVLITSFNPNEGNSLISTNIASTIARTKGKVLLIDGNLKKPKIHTYFKLKNDYGLSNVLNENIDYREVIYEDKSEKNLHVLTSGLPIFNSAELLSSRNMKDLLEEISKEYDTIIIDSPSVGGVTDSVALSTNVDGTILVCSAGETDIDDIKKGKELLDKVNANILGIILDKVIIKNDNYYKYYYNNYSYYNDRKEEKELV</sequence>
<dbReference type="EC" id="2.7.10.2" evidence="5"/>
<feature type="transmembrane region" description="Helical" evidence="17">
    <location>
        <begin position="21"/>
        <end position="42"/>
    </location>
</feature>
<evidence type="ECO:0000256" key="15">
    <source>
        <dbReference type="ARBA" id="ARBA00023137"/>
    </source>
</evidence>